<dbReference type="EnsemblMetazoa" id="GPAI001473-RA">
    <property type="protein sequence ID" value="GPAI001473-PA"/>
    <property type="gene ID" value="GPAI001473"/>
</dbReference>
<name>A0A1A9Z275_GLOPL</name>
<dbReference type="AlphaFoldDB" id="A0A1A9Z275"/>
<keyword evidence="2" id="KW-1185">Reference proteome</keyword>
<evidence type="ECO:0000313" key="1">
    <source>
        <dbReference type="EnsemblMetazoa" id="GPAI001473-PA"/>
    </source>
</evidence>
<evidence type="ECO:0000313" key="2">
    <source>
        <dbReference type="Proteomes" id="UP000092445"/>
    </source>
</evidence>
<dbReference type="VEuPathDB" id="VectorBase:GPAI001473"/>
<dbReference type="STRING" id="7398.A0A1A9Z275"/>
<dbReference type="Proteomes" id="UP000092445">
    <property type="component" value="Unassembled WGS sequence"/>
</dbReference>
<organism evidence="1 2">
    <name type="scientific">Glossina pallidipes</name>
    <name type="common">Tsetse fly</name>
    <dbReference type="NCBI Taxonomy" id="7398"/>
    <lineage>
        <taxon>Eukaryota</taxon>
        <taxon>Metazoa</taxon>
        <taxon>Ecdysozoa</taxon>
        <taxon>Arthropoda</taxon>
        <taxon>Hexapoda</taxon>
        <taxon>Insecta</taxon>
        <taxon>Pterygota</taxon>
        <taxon>Neoptera</taxon>
        <taxon>Endopterygota</taxon>
        <taxon>Diptera</taxon>
        <taxon>Brachycera</taxon>
        <taxon>Muscomorpha</taxon>
        <taxon>Hippoboscoidea</taxon>
        <taxon>Glossinidae</taxon>
        <taxon>Glossina</taxon>
    </lineage>
</organism>
<reference evidence="1" key="2">
    <citation type="submission" date="2020-05" db="UniProtKB">
        <authorList>
            <consortium name="EnsemblMetazoa"/>
        </authorList>
    </citation>
    <scope>IDENTIFICATION</scope>
    <source>
        <strain evidence="1">IAEA</strain>
    </source>
</reference>
<sequence>MQIRPIVFAIATAAISVVNIVGKIYSTTSLFNLGNCQIIEINLRYIFELRLVYLEYLRLNASGHYKQCMACLQQMSQIMSACDEEPFILHLPNLSNVCLDVGYIDRLKNDFQQQIDANRTPKLFENGEWQQLAEIIIFHRTSTDTSAIVLKHMYEVQKHMPASSKLFQ</sequence>
<reference evidence="2" key="1">
    <citation type="submission" date="2014-03" db="EMBL/GenBank/DDBJ databases">
        <authorList>
            <person name="Aksoy S."/>
            <person name="Warren W."/>
            <person name="Wilson R.K."/>
        </authorList>
    </citation>
    <scope>NUCLEOTIDE SEQUENCE [LARGE SCALE GENOMIC DNA]</scope>
    <source>
        <strain evidence="2">IAEA</strain>
    </source>
</reference>
<protein>
    <submittedName>
        <fullName evidence="1">Uncharacterized protein</fullName>
    </submittedName>
</protein>
<accession>A0A1A9Z275</accession>
<proteinExistence type="predicted"/>